<evidence type="ECO:0000313" key="3">
    <source>
        <dbReference type="EMBL" id="RHE32975.1"/>
    </source>
</evidence>
<dbReference type="Proteomes" id="UP000283297">
    <property type="component" value="Unassembled WGS sequence"/>
</dbReference>
<evidence type="ECO:0000313" key="7">
    <source>
        <dbReference type="Proteomes" id="UP000283765"/>
    </source>
</evidence>
<dbReference type="EMBL" id="QSKC01000005">
    <property type="protein sequence ID" value="RHE32975.1"/>
    <property type="molecule type" value="Genomic_DNA"/>
</dbReference>
<dbReference type="EMBL" id="QRON01000007">
    <property type="protein sequence ID" value="RHL27560.1"/>
    <property type="molecule type" value="Genomic_DNA"/>
</dbReference>
<evidence type="ECO:0000313" key="4">
    <source>
        <dbReference type="EMBL" id="RHL27560.1"/>
    </source>
</evidence>
<sequence>MDGLNLNPVQKAAFSLIRQDLRYIYTVIKYINPDESNYIPSMMPYFGVIVDGAEDWVKAINNSNKRKLQMPLFKETERVFYEQIRNSIKLWQQDYENIYKLLGDAYRKSEDYFGSVCKTIAKKLHLYDIYGVDSVNRVICGNTILCQYYSPFFSYTGNNREYIKSMTEIGGRYTRLFNAMSEYHVNTDFKFDVQDYGGFIKSPVGNVYSDRFVLLSILSQINFLLYCVDQWIKDEIPTKLRLGYLLYFSLLNVNEQINTKLGITFKIDTSWKSDRFRNAMAHYKLGIVLKENELISGDAMFGLTRKLFGEDYLIVKKSIYKELKGLAKQIGEYLELPQRMVYLQ</sequence>
<protein>
    <submittedName>
        <fullName evidence="1">Uncharacterized protein</fullName>
    </submittedName>
</protein>
<comment type="caution">
    <text evidence="1">The sequence shown here is derived from an EMBL/GenBank/DDBJ whole genome shotgun (WGS) entry which is preliminary data.</text>
</comment>
<gene>
    <name evidence="4" type="ORF">DW028_10640</name>
    <name evidence="3" type="ORF">DW753_05900</name>
    <name evidence="2" type="ORF">DWW89_15535</name>
    <name evidence="1" type="ORF">DXD13_13475</name>
</gene>
<proteinExistence type="predicted"/>
<reference evidence="5 6" key="1">
    <citation type="submission" date="2018-08" db="EMBL/GenBank/DDBJ databases">
        <title>A genome reference for cultivated species of the human gut microbiota.</title>
        <authorList>
            <person name="Zou Y."/>
            <person name="Xue W."/>
            <person name="Luo G."/>
        </authorList>
    </citation>
    <scope>NUCLEOTIDE SEQUENCE [LARGE SCALE GENOMIC DNA]</scope>
    <source>
        <strain evidence="2 7">AF17-27</strain>
        <strain evidence="4 6">AF38-24</strain>
        <strain evidence="3 8">AM29-10</strain>
        <strain evidence="1 5">TF11-15AC</strain>
    </source>
</reference>
<evidence type="ECO:0000313" key="6">
    <source>
        <dbReference type="Proteomes" id="UP000283297"/>
    </source>
</evidence>
<organism evidence="1 5">
    <name type="scientific">Agathobacter rectalis</name>
    <dbReference type="NCBI Taxonomy" id="39491"/>
    <lineage>
        <taxon>Bacteria</taxon>
        <taxon>Bacillati</taxon>
        <taxon>Bacillota</taxon>
        <taxon>Clostridia</taxon>
        <taxon>Lachnospirales</taxon>
        <taxon>Lachnospiraceae</taxon>
        <taxon>Agathobacter</taxon>
    </lineage>
</organism>
<dbReference type="Proteomes" id="UP000283765">
    <property type="component" value="Unassembled WGS sequence"/>
</dbReference>
<dbReference type="Proteomes" id="UP000285290">
    <property type="component" value="Unassembled WGS sequence"/>
</dbReference>
<accession>A0A3E4LSZ3</accession>
<dbReference type="EMBL" id="QSQP01000020">
    <property type="protein sequence ID" value="RGK40650.1"/>
    <property type="molecule type" value="Genomic_DNA"/>
</dbReference>
<evidence type="ECO:0000313" key="5">
    <source>
        <dbReference type="Proteomes" id="UP000261052"/>
    </source>
</evidence>
<evidence type="ECO:0000313" key="8">
    <source>
        <dbReference type="Proteomes" id="UP000285290"/>
    </source>
</evidence>
<evidence type="ECO:0000313" key="2">
    <source>
        <dbReference type="EMBL" id="RGU19425.1"/>
    </source>
</evidence>
<name>A0A3E4LSZ3_9FIRM</name>
<dbReference type="RefSeq" id="WP_117686615.1">
    <property type="nucleotide sequence ID" value="NZ_QRON01000007.1"/>
</dbReference>
<dbReference type="Proteomes" id="UP000261052">
    <property type="component" value="Unassembled WGS sequence"/>
</dbReference>
<dbReference type="AlphaFoldDB" id="A0A3E4LSZ3"/>
<dbReference type="EMBL" id="QRXR01000039">
    <property type="protein sequence ID" value="RGU19425.1"/>
    <property type="molecule type" value="Genomic_DNA"/>
</dbReference>
<evidence type="ECO:0000313" key="1">
    <source>
        <dbReference type="EMBL" id="RGK40650.1"/>
    </source>
</evidence>